<dbReference type="AlphaFoldDB" id="A0A4Y2CBC9"/>
<keyword evidence="3" id="KW-1185">Reference proteome</keyword>
<sequence>KETISEKNPKLCVEQSETLKKNGGIRSSTFSRVTQNQIMGTRKGKTYRQGRKPMKFGTNGFEVVEFKITQNPKLHPPILIWDLDARLAGEQTICLDWDLALRLEMRLEISRQEEFGWEEF</sequence>
<feature type="non-terminal residue" evidence="2">
    <location>
        <position position="1"/>
    </location>
</feature>
<accession>A0A4Y2CBC9</accession>
<evidence type="ECO:0000313" key="2">
    <source>
        <dbReference type="EMBL" id="GBM01166.1"/>
    </source>
</evidence>
<evidence type="ECO:0000313" key="3">
    <source>
        <dbReference type="Proteomes" id="UP000499080"/>
    </source>
</evidence>
<protein>
    <submittedName>
        <fullName evidence="2">Uncharacterized protein</fullName>
    </submittedName>
</protein>
<name>A0A4Y2CBC9_ARAVE</name>
<gene>
    <name evidence="1" type="ORF">AVEN_211246_1</name>
    <name evidence="2" type="ORF">AVEN_65382_1</name>
</gene>
<proteinExistence type="predicted"/>
<dbReference type="EMBL" id="BGPR01082148">
    <property type="protein sequence ID" value="GBL85972.1"/>
    <property type="molecule type" value="Genomic_DNA"/>
</dbReference>
<dbReference type="EMBL" id="BGPR01085860">
    <property type="protein sequence ID" value="GBM01166.1"/>
    <property type="molecule type" value="Genomic_DNA"/>
</dbReference>
<organism evidence="2 3">
    <name type="scientific">Araneus ventricosus</name>
    <name type="common">Orbweaver spider</name>
    <name type="synonym">Epeira ventricosa</name>
    <dbReference type="NCBI Taxonomy" id="182803"/>
    <lineage>
        <taxon>Eukaryota</taxon>
        <taxon>Metazoa</taxon>
        <taxon>Ecdysozoa</taxon>
        <taxon>Arthropoda</taxon>
        <taxon>Chelicerata</taxon>
        <taxon>Arachnida</taxon>
        <taxon>Araneae</taxon>
        <taxon>Araneomorphae</taxon>
        <taxon>Entelegynae</taxon>
        <taxon>Araneoidea</taxon>
        <taxon>Araneidae</taxon>
        <taxon>Araneus</taxon>
    </lineage>
</organism>
<evidence type="ECO:0000313" key="1">
    <source>
        <dbReference type="EMBL" id="GBL85972.1"/>
    </source>
</evidence>
<dbReference type="Proteomes" id="UP000499080">
    <property type="component" value="Unassembled WGS sequence"/>
</dbReference>
<comment type="caution">
    <text evidence="2">The sequence shown here is derived from an EMBL/GenBank/DDBJ whole genome shotgun (WGS) entry which is preliminary data.</text>
</comment>
<reference evidence="2 3" key="1">
    <citation type="journal article" date="2019" name="Sci. Rep.">
        <title>Orb-weaving spider Araneus ventricosus genome elucidates the spidroin gene catalogue.</title>
        <authorList>
            <person name="Kono N."/>
            <person name="Nakamura H."/>
            <person name="Ohtoshi R."/>
            <person name="Moran D.A.P."/>
            <person name="Shinohara A."/>
            <person name="Yoshida Y."/>
            <person name="Fujiwara M."/>
            <person name="Mori M."/>
            <person name="Tomita M."/>
            <person name="Arakawa K."/>
        </authorList>
    </citation>
    <scope>NUCLEOTIDE SEQUENCE [LARGE SCALE GENOMIC DNA]</scope>
</reference>